<feature type="domain" description="DUF6801" evidence="2">
    <location>
        <begin position="44"/>
        <end position="197"/>
    </location>
</feature>
<evidence type="ECO:0000259" key="2">
    <source>
        <dbReference type="Pfam" id="PF20611"/>
    </source>
</evidence>
<dbReference type="RefSeq" id="WP_345455543.1">
    <property type="nucleotide sequence ID" value="NZ_BAABHF010000002.1"/>
</dbReference>
<feature type="signal peptide" evidence="1">
    <location>
        <begin position="1"/>
        <end position="28"/>
    </location>
</feature>
<evidence type="ECO:0000313" key="4">
    <source>
        <dbReference type="Proteomes" id="UP001500503"/>
    </source>
</evidence>
<dbReference type="EMBL" id="BAABHF010000002">
    <property type="protein sequence ID" value="GAA4481379.1"/>
    <property type="molecule type" value="Genomic_DNA"/>
</dbReference>
<organism evidence="3 4">
    <name type="scientific">Actinoallomurus oryzae</name>
    <dbReference type="NCBI Taxonomy" id="502180"/>
    <lineage>
        <taxon>Bacteria</taxon>
        <taxon>Bacillati</taxon>
        <taxon>Actinomycetota</taxon>
        <taxon>Actinomycetes</taxon>
        <taxon>Streptosporangiales</taxon>
        <taxon>Thermomonosporaceae</taxon>
        <taxon>Actinoallomurus</taxon>
    </lineage>
</organism>
<sequence>MRFSFWTRRGLARAAVACVIAITSSLFSAIAAIAGERAIDRTFTYGCQLPSGTQQVAVRVIANVPDSATVGRPIRLGQVTVLVALPAAAVADLTKQGATTVGGTLRLTPLVTVNGSPAPITGSDFAVPETSVGADQLVLAGSGQEPAPTVATPGRVVFSVADLNASLTLRQADGTAAQPATMSLSCSPNLGQDTTLATIAVSAADAQGASGLGAVSHATTAKAQEDYCPPDVTGDFSEDFPLPEPPPDTPISVDTPKYACAKISGFSNVAKLNGAAPLFGKMALAVGNRTLYNLESNYFETDSIGDAHMETSQATFLAFGFMPTTAELDVTQVGKTTAYQNANITAVDYAERMPGLPPRFTTASAYVSLRVHDVRINGVPLDVGPACTTAQPMKLQLSASTEDVPNYVVNDGGYLSGTVTIPPFRGCGVGEKLDPLFTASISGPGNFVKVTQGPICSAEDPLNAGSPCPVQDFGWNITPGGSADFTTDQFTAKMGDAVITCPPITFSGSLPSGSITAGTNAGTLVGPASFTCTGSGGISGDLKVYSSPRPSIAMVTYDSAANTSTGSIPLLISRFTGSGGCTVRFSGTLGFTYSNETHKMTILPTFGGPPQVSSVSGSCAGPINKGDPVTVSASFNVDPPQTIKRPY</sequence>
<evidence type="ECO:0000256" key="1">
    <source>
        <dbReference type="SAM" id="SignalP"/>
    </source>
</evidence>
<proteinExistence type="predicted"/>
<dbReference type="Pfam" id="PF20611">
    <property type="entry name" value="DUF6801"/>
    <property type="match status" value="1"/>
</dbReference>
<reference evidence="4" key="1">
    <citation type="journal article" date="2019" name="Int. J. Syst. Evol. Microbiol.">
        <title>The Global Catalogue of Microorganisms (GCM) 10K type strain sequencing project: providing services to taxonomists for standard genome sequencing and annotation.</title>
        <authorList>
            <consortium name="The Broad Institute Genomics Platform"/>
            <consortium name="The Broad Institute Genome Sequencing Center for Infectious Disease"/>
            <person name="Wu L."/>
            <person name="Ma J."/>
        </authorList>
    </citation>
    <scope>NUCLEOTIDE SEQUENCE [LARGE SCALE GENOMIC DNA]</scope>
    <source>
        <strain evidence="4">JCM 17933</strain>
    </source>
</reference>
<evidence type="ECO:0000313" key="3">
    <source>
        <dbReference type="EMBL" id="GAA4481379.1"/>
    </source>
</evidence>
<protein>
    <recommendedName>
        <fullName evidence="2">DUF6801 domain-containing protein</fullName>
    </recommendedName>
</protein>
<dbReference type="Proteomes" id="UP001500503">
    <property type="component" value="Unassembled WGS sequence"/>
</dbReference>
<name>A0ABP8P6Y4_9ACTN</name>
<accession>A0ABP8P6Y4</accession>
<feature type="chain" id="PRO_5046576806" description="DUF6801 domain-containing protein" evidence="1">
    <location>
        <begin position="29"/>
        <end position="647"/>
    </location>
</feature>
<keyword evidence="1" id="KW-0732">Signal</keyword>
<keyword evidence="4" id="KW-1185">Reference proteome</keyword>
<dbReference type="InterPro" id="IPR046542">
    <property type="entry name" value="DUF6801"/>
</dbReference>
<gene>
    <name evidence="3" type="ORF">GCM10023191_000180</name>
</gene>
<comment type="caution">
    <text evidence="3">The sequence shown here is derived from an EMBL/GenBank/DDBJ whole genome shotgun (WGS) entry which is preliminary data.</text>
</comment>